<dbReference type="PANTHER" id="PTHR46556:SF1">
    <property type="entry name" value="PLECKSTRIN HOMOLOGY DOMAIN-CONTAINING FAMILY M MEMBER 2"/>
    <property type="match status" value="1"/>
</dbReference>
<feature type="domain" description="RUN" evidence="1">
    <location>
        <begin position="39"/>
        <end position="160"/>
    </location>
</feature>
<dbReference type="Proteomes" id="UP000007875">
    <property type="component" value="Unassembled WGS sequence"/>
</dbReference>
<dbReference type="CDD" id="cd17680">
    <property type="entry name" value="RUN_PLEKHM2"/>
    <property type="match status" value="1"/>
</dbReference>
<dbReference type="InterPro" id="IPR004012">
    <property type="entry name" value="Run_dom"/>
</dbReference>
<dbReference type="SUPFAM" id="SSF140741">
    <property type="entry name" value="RUN domain-like"/>
    <property type="match status" value="1"/>
</dbReference>
<dbReference type="PANTHER" id="PTHR46556">
    <property type="entry name" value="PLECKSTRIN HOMOLOGY DOMAIN-CONTAINING FAMILY M MEMBER 2"/>
    <property type="match status" value="1"/>
</dbReference>
<accession>H2ZDK0</accession>
<dbReference type="GO" id="GO:0032418">
    <property type="term" value="P:lysosome localization"/>
    <property type="evidence" value="ECO:0007669"/>
    <property type="project" value="TreeGrafter"/>
</dbReference>
<dbReference type="STRING" id="51511.ENSCSAVP00000015666"/>
<dbReference type="InterPro" id="IPR037213">
    <property type="entry name" value="Run_dom_sf"/>
</dbReference>
<dbReference type="SMART" id="SM00593">
    <property type="entry name" value="RUN"/>
    <property type="match status" value="1"/>
</dbReference>
<name>H2ZDK0_CIOSA</name>
<reference evidence="3" key="1">
    <citation type="submission" date="2003-08" db="EMBL/GenBank/DDBJ databases">
        <authorList>
            <person name="Birren B."/>
            <person name="Nusbaum C."/>
            <person name="Abebe A."/>
            <person name="Abouelleil A."/>
            <person name="Adekoya E."/>
            <person name="Ait-zahra M."/>
            <person name="Allen N."/>
            <person name="Allen T."/>
            <person name="An P."/>
            <person name="Anderson M."/>
            <person name="Anderson S."/>
            <person name="Arachchi H."/>
            <person name="Armbruster J."/>
            <person name="Bachantsang P."/>
            <person name="Baldwin J."/>
            <person name="Barry A."/>
            <person name="Bayul T."/>
            <person name="Blitshsteyn B."/>
            <person name="Bloom T."/>
            <person name="Blye J."/>
            <person name="Boguslavskiy L."/>
            <person name="Borowsky M."/>
            <person name="Boukhgalter B."/>
            <person name="Brunache A."/>
            <person name="Butler J."/>
            <person name="Calixte N."/>
            <person name="Calvo S."/>
            <person name="Camarata J."/>
            <person name="Campo K."/>
            <person name="Chang J."/>
            <person name="Cheshatsang Y."/>
            <person name="Citroen M."/>
            <person name="Collymore A."/>
            <person name="Considine T."/>
            <person name="Cook A."/>
            <person name="Cooke P."/>
            <person name="Corum B."/>
            <person name="Cuomo C."/>
            <person name="David R."/>
            <person name="Dawoe T."/>
            <person name="Degray S."/>
            <person name="Dodge S."/>
            <person name="Dooley K."/>
            <person name="Dorje P."/>
            <person name="Dorjee K."/>
            <person name="Dorris L."/>
            <person name="Duffey N."/>
            <person name="Dupes A."/>
            <person name="Elkins T."/>
            <person name="Engels R."/>
            <person name="Erickson J."/>
            <person name="Farina A."/>
            <person name="Faro S."/>
            <person name="Ferreira P."/>
            <person name="Fischer H."/>
            <person name="Fitzgerald M."/>
            <person name="Foley K."/>
            <person name="Gage D."/>
            <person name="Galagan J."/>
            <person name="Gearin G."/>
            <person name="Gnerre S."/>
            <person name="Gnirke A."/>
            <person name="Goyette A."/>
            <person name="Graham J."/>
            <person name="Grandbois E."/>
            <person name="Gyaltsen K."/>
            <person name="Hafez N."/>
            <person name="Hagopian D."/>
            <person name="Hagos B."/>
            <person name="Hall J."/>
            <person name="Hatcher B."/>
            <person name="Heller A."/>
            <person name="Higgins H."/>
            <person name="Honan T."/>
            <person name="Horn A."/>
            <person name="Houde N."/>
            <person name="Hughes L."/>
            <person name="Hulme W."/>
            <person name="Husby E."/>
            <person name="Iliev I."/>
            <person name="Jaffe D."/>
            <person name="Jones C."/>
            <person name="Kamal M."/>
            <person name="Kamat A."/>
            <person name="Kamvysselis M."/>
            <person name="Karlsson E."/>
            <person name="Kells C."/>
            <person name="Kieu A."/>
            <person name="Kisner P."/>
            <person name="Kodira C."/>
            <person name="Kulbokas E."/>
            <person name="Labutti K."/>
            <person name="Lama D."/>
            <person name="Landers T."/>
            <person name="Leger J."/>
            <person name="Levine S."/>
            <person name="Lewis D."/>
            <person name="Lewis T."/>
            <person name="Lindblad-toh K."/>
            <person name="Liu X."/>
            <person name="Lokyitsang T."/>
            <person name="Lokyitsang Y."/>
            <person name="Lucien O."/>
            <person name="Lui A."/>
            <person name="Ma L.J."/>
            <person name="Mabbitt R."/>
            <person name="Macdonald J."/>
            <person name="Maclean C."/>
            <person name="Major J."/>
            <person name="Manning J."/>
            <person name="Marabella R."/>
            <person name="Maru K."/>
            <person name="Matthews C."/>
            <person name="Mauceli E."/>
            <person name="Mccarthy M."/>
            <person name="Mcdonough S."/>
            <person name="Mcghee T."/>
            <person name="Meldrim J."/>
            <person name="Meneus L."/>
            <person name="Mesirov J."/>
            <person name="Mihalev A."/>
            <person name="Mihova T."/>
            <person name="Mikkelsen T."/>
            <person name="Mlenga V."/>
            <person name="Moru K."/>
            <person name="Mozes J."/>
            <person name="Mulrain L."/>
            <person name="Munson G."/>
            <person name="Naylor J."/>
            <person name="Newes C."/>
            <person name="Nguyen C."/>
            <person name="Nguyen N."/>
            <person name="Nguyen T."/>
            <person name="Nicol R."/>
            <person name="Nielsen C."/>
            <person name="Nizzari M."/>
            <person name="Norbu C."/>
            <person name="Norbu N."/>
            <person name="O'donnell P."/>
            <person name="Okoawo O."/>
            <person name="O'leary S."/>
            <person name="Omotosho B."/>
            <person name="O'neill K."/>
            <person name="Osman S."/>
            <person name="Parker S."/>
            <person name="Perrin D."/>
            <person name="Phunkhang P."/>
            <person name="Piqani B."/>
            <person name="Purcell S."/>
            <person name="Rachupka T."/>
            <person name="Ramasamy U."/>
            <person name="Rameau R."/>
            <person name="Ray V."/>
            <person name="Raymond C."/>
            <person name="Retta R."/>
            <person name="Richardson S."/>
            <person name="Rise C."/>
            <person name="Rodriguez J."/>
            <person name="Rogers J."/>
            <person name="Rogov P."/>
            <person name="Rutman M."/>
            <person name="Schupbach R."/>
            <person name="Seaman C."/>
            <person name="Settipalli S."/>
            <person name="Sharpe T."/>
            <person name="Sheridan J."/>
            <person name="Sherpa N."/>
            <person name="Shi J."/>
            <person name="Smirnov S."/>
            <person name="Smith C."/>
            <person name="Sougnez C."/>
            <person name="Spencer B."/>
            <person name="Stalker J."/>
            <person name="Stange-thomann N."/>
            <person name="Stavropoulos S."/>
            <person name="Stetson K."/>
            <person name="Stone C."/>
            <person name="Stone S."/>
            <person name="Stubbs M."/>
            <person name="Talamas J."/>
            <person name="Tchuinga P."/>
            <person name="Tenzing P."/>
            <person name="Tesfaye S."/>
            <person name="Theodore J."/>
            <person name="Thoulutsang Y."/>
            <person name="Topham K."/>
            <person name="Towey S."/>
            <person name="Tsamla T."/>
            <person name="Tsomo N."/>
            <person name="Vallee D."/>
            <person name="Vassiliev H."/>
            <person name="Venkataraman V."/>
            <person name="Vinson J."/>
            <person name="Vo A."/>
            <person name="Wade C."/>
            <person name="Wang S."/>
            <person name="Wangchuk T."/>
            <person name="Wangdi T."/>
            <person name="Whittaker C."/>
            <person name="Wilkinson J."/>
            <person name="Wu Y."/>
            <person name="Wyman D."/>
            <person name="Yadav S."/>
            <person name="Yang S."/>
            <person name="Yang X."/>
            <person name="Yeager S."/>
            <person name="Yee E."/>
            <person name="Young G."/>
            <person name="Zainoun J."/>
            <person name="Zembeck L."/>
            <person name="Zimmer A."/>
            <person name="Zody M."/>
            <person name="Lander E."/>
        </authorList>
    </citation>
    <scope>NUCLEOTIDE SEQUENCE [LARGE SCALE GENOMIC DNA]</scope>
</reference>
<dbReference type="eggNOG" id="KOG4381">
    <property type="taxonomic scope" value="Eukaryota"/>
</dbReference>
<dbReference type="InParanoid" id="H2ZDK0"/>
<evidence type="ECO:0000313" key="3">
    <source>
        <dbReference type="Proteomes" id="UP000007875"/>
    </source>
</evidence>
<sequence>MANESDIYLEELSIAIKSLQIKSLLQSDEKTHVITFSKQDDFKALNYFCLTLDKIFMHGLRNKDNGYWMFVKSFCTRDMIHQIIQLKAVQTNIGRGRTWLFMILNEKILDGYLTTFQHNPMIIQEYYHSFALLCSPQLMLLQSLICGLEHVHFKIETDTHYWDAPDFPTYIPSFPNYSESNSRRNILH</sequence>
<dbReference type="Gene3D" id="1.20.58.900">
    <property type="match status" value="1"/>
</dbReference>
<evidence type="ECO:0000259" key="1">
    <source>
        <dbReference type="PROSITE" id="PS50826"/>
    </source>
</evidence>
<evidence type="ECO:0000313" key="2">
    <source>
        <dbReference type="Ensembl" id="ENSCSAVP00000015666.1"/>
    </source>
</evidence>
<proteinExistence type="predicted"/>
<keyword evidence="3" id="KW-1185">Reference proteome</keyword>
<reference evidence="2" key="3">
    <citation type="submission" date="2025-09" db="UniProtKB">
        <authorList>
            <consortium name="Ensembl"/>
        </authorList>
    </citation>
    <scope>IDENTIFICATION</scope>
</reference>
<dbReference type="AlphaFoldDB" id="H2ZDK0"/>
<dbReference type="GO" id="GO:0010008">
    <property type="term" value="C:endosome membrane"/>
    <property type="evidence" value="ECO:0007669"/>
    <property type="project" value="TreeGrafter"/>
</dbReference>
<dbReference type="GO" id="GO:0007030">
    <property type="term" value="P:Golgi organization"/>
    <property type="evidence" value="ECO:0007669"/>
    <property type="project" value="TreeGrafter"/>
</dbReference>
<dbReference type="GeneTree" id="ENSGT00940000172124"/>
<dbReference type="InterPro" id="IPR053015">
    <property type="entry name" value="PH_domain-containing_M2"/>
</dbReference>
<dbReference type="GO" id="GO:0032880">
    <property type="term" value="P:regulation of protein localization"/>
    <property type="evidence" value="ECO:0007669"/>
    <property type="project" value="TreeGrafter"/>
</dbReference>
<dbReference type="PROSITE" id="PS50826">
    <property type="entry name" value="RUN"/>
    <property type="match status" value="1"/>
</dbReference>
<dbReference type="Pfam" id="PF02759">
    <property type="entry name" value="RUN"/>
    <property type="match status" value="1"/>
</dbReference>
<dbReference type="HOGENOM" id="CLU_1444062_0_0_1"/>
<dbReference type="InterPro" id="IPR047327">
    <property type="entry name" value="RUN_PLEKHM2"/>
</dbReference>
<organism evidence="2 3">
    <name type="scientific">Ciona savignyi</name>
    <name type="common">Pacific transparent sea squirt</name>
    <dbReference type="NCBI Taxonomy" id="51511"/>
    <lineage>
        <taxon>Eukaryota</taxon>
        <taxon>Metazoa</taxon>
        <taxon>Chordata</taxon>
        <taxon>Tunicata</taxon>
        <taxon>Ascidiacea</taxon>
        <taxon>Phlebobranchia</taxon>
        <taxon>Cionidae</taxon>
        <taxon>Ciona</taxon>
    </lineage>
</organism>
<protein>
    <recommendedName>
        <fullName evidence="1">RUN domain-containing protein</fullName>
    </recommendedName>
</protein>
<reference evidence="2" key="2">
    <citation type="submission" date="2025-08" db="UniProtKB">
        <authorList>
            <consortium name="Ensembl"/>
        </authorList>
    </citation>
    <scope>IDENTIFICATION</scope>
</reference>
<dbReference type="Ensembl" id="ENSCSAVT00000015845.1">
    <property type="protein sequence ID" value="ENSCSAVP00000015666.1"/>
    <property type="gene ID" value="ENSCSAVG00000009207.1"/>
</dbReference>
<dbReference type="GO" id="GO:0019894">
    <property type="term" value="F:kinesin binding"/>
    <property type="evidence" value="ECO:0007669"/>
    <property type="project" value="TreeGrafter"/>
</dbReference>